<keyword evidence="4 7" id="KW-0812">Transmembrane</keyword>
<keyword evidence="10" id="KW-1185">Reference proteome</keyword>
<evidence type="ECO:0000256" key="3">
    <source>
        <dbReference type="ARBA" id="ARBA00022475"/>
    </source>
</evidence>
<evidence type="ECO:0000256" key="4">
    <source>
        <dbReference type="ARBA" id="ARBA00022692"/>
    </source>
</evidence>
<dbReference type="NCBIfam" id="TIGR00540">
    <property type="entry name" value="TPR_hemY_coli"/>
    <property type="match status" value="1"/>
</dbReference>
<evidence type="ECO:0000256" key="5">
    <source>
        <dbReference type="ARBA" id="ARBA00022989"/>
    </source>
</evidence>
<comment type="subcellular location">
    <subcellularLocation>
        <location evidence="2">Cell membrane</location>
    </subcellularLocation>
    <subcellularLocation>
        <location evidence="1">Membrane</location>
        <topology evidence="1">Multi-pass membrane protein</topology>
    </subcellularLocation>
</comment>
<dbReference type="Proteomes" id="UP000568664">
    <property type="component" value="Unassembled WGS sequence"/>
</dbReference>
<keyword evidence="6 7" id="KW-0472">Membrane</keyword>
<dbReference type="Pfam" id="PF07219">
    <property type="entry name" value="HemY_N"/>
    <property type="match status" value="1"/>
</dbReference>
<evidence type="ECO:0000256" key="6">
    <source>
        <dbReference type="ARBA" id="ARBA00023136"/>
    </source>
</evidence>
<dbReference type="RefSeq" id="WP_169074005.1">
    <property type="nucleotide sequence ID" value="NZ_JABBXH010000001.1"/>
</dbReference>
<accession>A0A7Y0Q621</accession>
<proteinExistence type="predicted"/>
<evidence type="ECO:0000256" key="2">
    <source>
        <dbReference type="ARBA" id="ARBA00004236"/>
    </source>
</evidence>
<dbReference type="InterPro" id="IPR005254">
    <property type="entry name" value="Heme_biosyn_assoc_TPR_pro"/>
</dbReference>
<comment type="caution">
    <text evidence="9">The sequence shown here is derived from an EMBL/GenBank/DDBJ whole genome shotgun (WGS) entry which is preliminary data.</text>
</comment>
<evidence type="ECO:0000259" key="8">
    <source>
        <dbReference type="Pfam" id="PF07219"/>
    </source>
</evidence>
<dbReference type="GO" id="GO:0042168">
    <property type="term" value="P:heme metabolic process"/>
    <property type="evidence" value="ECO:0007669"/>
    <property type="project" value="InterPro"/>
</dbReference>
<evidence type="ECO:0000256" key="1">
    <source>
        <dbReference type="ARBA" id="ARBA00004141"/>
    </source>
</evidence>
<dbReference type="AlphaFoldDB" id="A0A7Y0Q621"/>
<dbReference type="EMBL" id="JABBXH010000001">
    <property type="protein sequence ID" value="NMP30726.1"/>
    <property type="molecule type" value="Genomic_DNA"/>
</dbReference>
<protein>
    <submittedName>
        <fullName evidence="9">Heme biosynthesis protein HemY</fullName>
    </submittedName>
</protein>
<dbReference type="GO" id="GO:0005886">
    <property type="term" value="C:plasma membrane"/>
    <property type="evidence" value="ECO:0007669"/>
    <property type="project" value="UniProtKB-SubCell"/>
</dbReference>
<keyword evidence="5 7" id="KW-1133">Transmembrane helix</keyword>
<evidence type="ECO:0000313" key="10">
    <source>
        <dbReference type="Proteomes" id="UP000568664"/>
    </source>
</evidence>
<feature type="transmembrane region" description="Helical" evidence="7">
    <location>
        <begin position="39"/>
        <end position="59"/>
    </location>
</feature>
<name>A0A7Y0Q621_9GAMM</name>
<sequence length="393" mass="43827">MIKFIVLVLLFFAAVAISPILIGEKGYILIAMGDLTIESTVVTAGLFLIVLFVVLLVALKAFRGGLKLSIGTWNKVAFASKRRGERDYRKGIAAYLLGDYQQAEHLLAKSAEPSSQQPTAYLVAAKAAQAQSLEANAAHYLQLLEHHGETLKNKGLESVLVNLDIFISQQEFTKARELLDQYHSYIGQDSRLLALEIKLSILESRFENAISFIAKARKLKDISAEQIKQWDAKAYLGQFEQIIREKDNQALNDFWQGLSRKEKQNDIIVHAYCLVLAENQITEPLDKLLVPVVKKARNIDLINAIKALPIAKPDNLIAATQKHLHSDQHNTFWLSCLGHFALAGKDWSLAERAFHSLNSNADHQMATEDVQGYAKALTEQGKYQPAAELLLAQ</sequence>
<organism evidence="9 10">
    <name type="scientific">Thalassotalea algicola</name>
    <dbReference type="NCBI Taxonomy" id="2716224"/>
    <lineage>
        <taxon>Bacteria</taxon>
        <taxon>Pseudomonadati</taxon>
        <taxon>Pseudomonadota</taxon>
        <taxon>Gammaproteobacteria</taxon>
        <taxon>Alteromonadales</taxon>
        <taxon>Colwelliaceae</taxon>
        <taxon>Thalassotalea</taxon>
    </lineage>
</organism>
<keyword evidence="3" id="KW-1003">Cell membrane</keyword>
<evidence type="ECO:0000256" key="7">
    <source>
        <dbReference type="SAM" id="Phobius"/>
    </source>
</evidence>
<evidence type="ECO:0000313" key="9">
    <source>
        <dbReference type="EMBL" id="NMP30726.1"/>
    </source>
</evidence>
<dbReference type="InterPro" id="IPR010817">
    <property type="entry name" value="HemY_N"/>
</dbReference>
<gene>
    <name evidence="9" type="ORF">HII17_04040</name>
</gene>
<reference evidence="9 10" key="1">
    <citation type="submission" date="2020-04" db="EMBL/GenBank/DDBJ databases">
        <title>Thalassotalea sp. M1531, isolated from the surface of marine red alga.</title>
        <authorList>
            <person name="Pang L."/>
            <person name="Lu D.-C."/>
        </authorList>
    </citation>
    <scope>NUCLEOTIDE SEQUENCE [LARGE SCALE GENOMIC DNA]</scope>
    <source>
        <strain evidence="9 10">M1531</strain>
    </source>
</reference>
<feature type="domain" description="HemY N-terminal" evidence="8">
    <location>
        <begin position="26"/>
        <end position="131"/>
    </location>
</feature>